<comment type="caution">
    <text evidence="1">The sequence shown here is derived from an EMBL/GenBank/DDBJ whole genome shotgun (WGS) entry which is preliminary data.</text>
</comment>
<dbReference type="EMBL" id="LTAI01002101">
    <property type="protein sequence ID" value="ORD93007.1"/>
    <property type="molecule type" value="Genomic_DNA"/>
</dbReference>
<evidence type="ECO:0000313" key="1">
    <source>
        <dbReference type="EMBL" id="ORD93007.1"/>
    </source>
</evidence>
<organism evidence="1 2">
    <name type="scientific">Hepatospora eriocheir</name>
    <dbReference type="NCBI Taxonomy" id="1081669"/>
    <lineage>
        <taxon>Eukaryota</taxon>
        <taxon>Fungi</taxon>
        <taxon>Fungi incertae sedis</taxon>
        <taxon>Microsporidia</taxon>
        <taxon>Hepatosporidae</taxon>
        <taxon>Hepatospora</taxon>
    </lineage>
</organism>
<gene>
    <name evidence="1" type="ORF">A0H76_1738</name>
</gene>
<dbReference type="VEuPathDB" id="MicrosporidiaDB:A0H76_1738"/>
<protein>
    <submittedName>
        <fullName evidence="1">Uncharacterized protein</fullName>
    </submittedName>
</protein>
<evidence type="ECO:0000313" key="2">
    <source>
        <dbReference type="Proteomes" id="UP000192501"/>
    </source>
</evidence>
<sequence length="61" mass="7385">MKVNNTEIERYGLYDRRYRKWIEIMNNKGTSDNNRLYKLGYSSSIDFGIIIKFNYKITIIL</sequence>
<proteinExistence type="predicted"/>
<accession>A0A1X0Q5Q7</accession>
<name>A0A1X0Q5Q7_9MICR</name>
<dbReference type="AlphaFoldDB" id="A0A1X0Q5Q7"/>
<reference evidence="1 2" key="1">
    <citation type="journal article" date="2017" name="Environ. Microbiol.">
        <title>Decay of the glycolytic pathway and adaptation to intranuclear parasitism within Enterocytozoonidae microsporidia.</title>
        <authorList>
            <person name="Wiredu Boakye D."/>
            <person name="Jaroenlak P."/>
            <person name="Prachumwat A."/>
            <person name="Williams T.A."/>
            <person name="Bateman K.S."/>
            <person name="Itsathitphaisarn O."/>
            <person name="Sritunyalucksana K."/>
            <person name="Paszkiewicz K.H."/>
            <person name="Moore K.A."/>
            <person name="Stentiford G.D."/>
            <person name="Williams B.A."/>
        </authorList>
    </citation>
    <scope>NUCLEOTIDE SEQUENCE [LARGE SCALE GENOMIC DNA]</scope>
    <source>
        <strain evidence="2">canceri</strain>
    </source>
</reference>
<dbReference type="Proteomes" id="UP000192501">
    <property type="component" value="Unassembled WGS sequence"/>
</dbReference>